<dbReference type="Pfam" id="PF24827">
    <property type="entry name" value="AstE_AspA_cat"/>
    <property type="match status" value="1"/>
</dbReference>
<feature type="signal peptide" evidence="5">
    <location>
        <begin position="1"/>
        <end position="19"/>
    </location>
</feature>
<sequence length="402" mass="43974">MMFRRVVFFLASFLHAGVASSLFSTPVKTVTISGGTHGNEYTGIWCIKAIEKQRELFNANAEATGAPDTKVINVFKEYPSLSIDTLLANPKAYMANRRFIDTDMNREFSIKKLQHTTETCSEENDASCDSSQASLPYESIRAKEIESMFGAPKTGSTGGDGDANSDIVIDLHTTTANMGITLIFTEGDALMSAAAAYALHKCKTEYGYEHVHILLLPKTEKNDRTNLPSVGKHDFTIEVGPTPQGVLRHDIVEQTEAALHSLLEFLHLSNMELENKTTGATVLDRLRSAFPNGVPCYQSAPAVGAKELHGKIQWPTLDDNPNFPAAMVHKSLQDRDYQPLRTGDPLFVGLDGSVIPYDGSYGDEVLLMFVNEGGYYYSSSGTGIGVAVFSRYDFETGINVEA</sequence>
<accession>A0AAD8XY49</accession>
<evidence type="ECO:0000259" key="7">
    <source>
        <dbReference type="Pfam" id="PF24827"/>
    </source>
</evidence>
<dbReference type="GO" id="GO:0019807">
    <property type="term" value="F:aspartoacylase activity"/>
    <property type="evidence" value="ECO:0007669"/>
    <property type="project" value="UniProtKB-EC"/>
</dbReference>
<dbReference type="PANTHER" id="PTHR15162:SF7">
    <property type="entry name" value="SUCCINYLGLUTAMATE DESUCCINYLASE"/>
    <property type="match status" value="1"/>
</dbReference>
<comment type="caution">
    <text evidence="8">The sequence shown here is derived from an EMBL/GenBank/DDBJ whole genome shotgun (WGS) entry which is preliminary data.</text>
</comment>
<evidence type="ECO:0000256" key="1">
    <source>
        <dbReference type="ARBA" id="ARBA00001947"/>
    </source>
</evidence>
<dbReference type="SUPFAM" id="SSF53187">
    <property type="entry name" value="Zn-dependent exopeptidases"/>
    <property type="match status" value="1"/>
</dbReference>
<feature type="domain" description="AstE/AspA barrel-sandwich hybrid" evidence="6">
    <location>
        <begin position="318"/>
        <end position="376"/>
    </location>
</feature>
<comment type="cofactor">
    <cofactor evidence="1">
        <name>Zn(2+)</name>
        <dbReference type="ChEBI" id="CHEBI:29105"/>
    </cofactor>
</comment>
<dbReference type="Pfam" id="PF04952">
    <property type="entry name" value="AstE_AspA_hybrid"/>
    <property type="match status" value="1"/>
</dbReference>
<evidence type="ECO:0000313" key="9">
    <source>
        <dbReference type="Proteomes" id="UP001224775"/>
    </source>
</evidence>
<protein>
    <submittedName>
        <fullName evidence="8">Aspartoacylase</fullName>
        <ecNumber evidence="8">3.5.1.15</ecNumber>
    </submittedName>
</protein>
<evidence type="ECO:0000259" key="6">
    <source>
        <dbReference type="Pfam" id="PF04952"/>
    </source>
</evidence>
<dbReference type="GO" id="GO:0016788">
    <property type="term" value="F:hydrolase activity, acting on ester bonds"/>
    <property type="evidence" value="ECO:0007669"/>
    <property type="project" value="InterPro"/>
</dbReference>
<evidence type="ECO:0000256" key="5">
    <source>
        <dbReference type="SAM" id="SignalP"/>
    </source>
</evidence>
<feature type="chain" id="PRO_5042233926" evidence="5">
    <location>
        <begin position="20"/>
        <end position="402"/>
    </location>
</feature>
<dbReference type="InterPro" id="IPR007036">
    <property type="entry name" value="Aste_AspA_hybrid_dom"/>
</dbReference>
<dbReference type="Gene3D" id="2.20.25.160">
    <property type="match status" value="1"/>
</dbReference>
<evidence type="ECO:0000313" key="8">
    <source>
        <dbReference type="EMBL" id="KAK1735560.1"/>
    </source>
</evidence>
<keyword evidence="2" id="KW-0479">Metal-binding</keyword>
<reference evidence="8" key="1">
    <citation type="submission" date="2023-06" db="EMBL/GenBank/DDBJ databases">
        <title>Survivors Of The Sea: Transcriptome response of Skeletonema marinoi to long-term dormancy.</title>
        <authorList>
            <person name="Pinder M.I.M."/>
            <person name="Kourtchenko O."/>
            <person name="Robertson E.K."/>
            <person name="Larsson T."/>
            <person name="Maumus F."/>
            <person name="Osuna-Cruz C.M."/>
            <person name="Vancaester E."/>
            <person name="Stenow R."/>
            <person name="Vandepoele K."/>
            <person name="Ploug H."/>
            <person name="Bruchert V."/>
            <person name="Godhe A."/>
            <person name="Topel M."/>
        </authorList>
    </citation>
    <scope>NUCLEOTIDE SEQUENCE</scope>
    <source>
        <strain evidence="8">R05AC</strain>
    </source>
</reference>
<dbReference type="GO" id="GO:0046872">
    <property type="term" value="F:metal ion binding"/>
    <property type="evidence" value="ECO:0007669"/>
    <property type="project" value="UniProtKB-KW"/>
</dbReference>
<organism evidence="8 9">
    <name type="scientific">Skeletonema marinoi</name>
    <dbReference type="NCBI Taxonomy" id="267567"/>
    <lineage>
        <taxon>Eukaryota</taxon>
        <taxon>Sar</taxon>
        <taxon>Stramenopiles</taxon>
        <taxon>Ochrophyta</taxon>
        <taxon>Bacillariophyta</taxon>
        <taxon>Coscinodiscophyceae</taxon>
        <taxon>Thalassiosirophycidae</taxon>
        <taxon>Thalassiosirales</taxon>
        <taxon>Skeletonemataceae</taxon>
        <taxon>Skeletonema</taxon>
        <taxon>Skeletonema marinoi-dohrnii complex</taxon>
    </lineage>
</organism>
<dbReference type="Proteomes" id="UP001224775">
    <property type="component" value="Unassembled WGS sequence"/>
</dbReference>
<dbReference type="GO" id="GO:0005829">
    <property type="term" value="C:cytosol"/>
    <property type="evidence" value="ECO:0007669"/>
    <property type="project" value="TreeGrafter"/>
</dbReference>
<dbReference type="EC" id="3.5.1.15" evidence="8"/>
<proteinExistence type="predicted"/>
<dbReference type="InterPro" id="IPR050178">
    <property type="entry name" value="AspA/AstE_fam"/>
</dbReference>
<name>A0AAD8XY49_9STRA</name>
<dbReference type="Gene3D" id="3.40.630.10">
    <property type="entry name" value="Zn peptidases"/>
    <property type="match status" value="1"/>
</dbReference>
<dbReference type="InterPro" id="IPR055438">
    <property type="entry name" value="AstE_AspA_cat"/>
</dbReference>
<keyword evidence="4" id="KW-0862">Zinc</keyword>
<dbReference type="AlphaFoldDB" id="A0AAD8XY49"/>
<keyword evidence="9" id="KW-1185">Reference proteome</keyword>
<feature type="domain" description="Succinylglutamate desuccinylase/Aspartoacylase catalytic" evidence="7">
    <location>
        <begin position="79"/>
        <end position="265"/>
    </location>
</feature>
<keyword evidence="5" id="KW-0732">Signal</keyword>
<dbReference type="EMBL" id="JATAAI010000033">
    <property type="protein sequence ID" value="KAK1735560.1"/>
    <property type="molecule type" value="Genomic_DNA"/>
</dbReference>
<evidence type="ECO:0000256" key="2">
    <source>
        <dbReference type="ARBA" id="ARBA00022723"/>
    </source>
</evidence>
<evidence type="ECO:0000256" key="4">
    <source>
        <dbReference type="ARBA" id="ARBA00022833"/>
    </source>
</evidence>
<keyword evidence="3 8" id="KW-0378">Hydrolase</keyword>
<dbReference type="PANTHER" id="PTHR15162">
    <property type="entry name" value="ASPARTOACYLASE"/>
    <property type="match status" value="1"/>
</dbReference>
<evidence type="ECO:0000256" key="3">
    <source>
        <dbReference type="ARBA" id="ARBA00022801"/>
    </source>
</evidence>
<gene>
    <name evidence="8" type="ORF">QTG54_013723</name>
</gene>